<dbReference type="Pfam" id="PF00490">
    <property type="entry name" value="ALAD"/>
    <property type="match status" value="1"/>
</dbReference>
<dbReference type="GO" id="GO:0004655">
    <property type="term" value="F:porphobilinogen synthase activity"/>
    <property type="evidence" value="ECO:0000318"/>
    <property type="project" value="GO_Central"/>
</dbReference>
<evidence type="ECO:0000256" key="3">
    <source>
        <dbReference type="ARBA" id="ARBA00004694"/>
    </source>
</evidence>
<dbReference type="Gramene" id="Pp3c12_10600V3.5">
    <property type="protein sequence ID" value="Pp3c12_10600V3.5"/>
    <property type="gene ID" value="Pp3c12_10600"/>
</dbReference>
<dbReference type="Proteomes" id="UP000006727">
    <property type="component" value="Chromosome 12"/>
</dbReference>
<evidence type="ECO:0000256" key="5">
    <source>
        <dbReference type="ARBA" id="ARBA00022528"/>
    </source>
</evidence>
<dbReference type="GO" id="GO:0005829">
    <property type="term" value="C:cytosol"/>
    <property type="evidence" value="ECO:0000318"/>
    <property type="project" value="GO_Central"/>
</dbReference>
<dbReference type="InterPro" id="IPR013785">
    <property type="entry name" value="Aldolase_TIM"/>
</dbReference>
<reference evidence="20 21" key="1">
    <citation type="journal article" date="2008" name="Science">
        <title>The Physcomitrella genome reveals evolutionary insights into the conquest of land by plants.</title>
        <authorList>
            <person name="Rensing S."/>
            <person name="Lang D."/>
            <person name="Zimmer A."/>
            <person name="Terry A."/>
            <person name="Salamov A."/>
            <person name="Shapiro H."/>
            <person name="Nishiyama T."/>
            <person name="Perroud P.-F."/>
            <person name="Lindquist E."/>
            <person name="Kamisugi Y."/>
            <person name="Tanahashi T."/>
            <person name="Sakakibara K."/>
            <person name="Fujita T."/>
            <person name="Oishi K."/>
            <person name="Shin-I T."/>
            <person name="Kuroki Y."/>
            <person name="Toyoda A."/>
            <person name="Suzuki Y."/>
            <person name="Hashimoto A."/>
            <person name="Yamaguchi K."/>
            <person name="Sugano A."/>
            <person name="Kohara Y."/>
            <person name="Fujiyama A."/>
            <person name="Anterola A."/>
            <person name="Aoki S."/>
            <person name="Ashton N."/>
            <person name="Barbazuk W.B."/>
            <person name="Barker E."/>
            <person name="Bennetzen J."/>
            <person name="Bezanilla M."/>
            <person name="Blankenship R."/>
            <person name="Cho S.H."/>
            <person name="Dutcher S."/>
            <person name="Estelle M."/>
            <person name="Fawcett J.A."/>
            <person name="Gundlach H."/>
            <person name="Hanada K."/>
            <person name="Heyl A."/>
            <person name="Hicks K.A."/>
            <person name="Hugh J."/>
            <person name="Lohr M."/>
            <person name="Mayer K."/>
            <person name="Melkozernov A."/>
            <person name="Murata T."/>
            <person name="Nelson D."/>
            <person name="Pils B."/>
            <person name="Prigge M."/>
            <person name="Reiss B."/>
            <person name="Renner T."/>
            <person name="Rombauts S."/>
            <person name="Rushton P."/>
            <person name="Sanderfoot A."/>
            <person name="Schween G."/>
            <person name="Shiu S.-H."/>
            <person name="Stueber K."/>
            <person name="Theodoulou F.L."/>
            <person name="Tu H."/>
            <person name="Van de Peer Y."/>
            <person name="Verrier P.J."/>
            <person name="Waters E."/>
            <person name="Wood A."/>
            <person name="Yang L."/>
            <person name="Cove D."/>
            <person name="Cuming A."/>
            <person name="Hasebe M."/>
            <person name="Lucas S."/>
            <person name="Mishler D.B."/>
            <person name="Reski R."/>
            <person name="Grigoriev I."/>
            <person name="Quatrano R.S."/>
            <person name="Boore J.L."/>
        </authorList>
    </citation>
    <scope>NUCLEOTIDE SEQUENCE [LARGE SCALE GENOMIC DNA]</scope>
    <source>
        <strain evidence="20 21">cv. Gransden 2004</strain>
    </source>
</reference>
<reference evidence="20 21" key="2">
    <citation type="journal article" date="2018" name="Plant J.">
        <title>The Physcomitrella patens chromosome-scale assembly reveals moss genome structure and evolution.</title>
        <authorList>
            <person name="Lang D."/>
            <person name="Ullrich K.K."/>
            <person name="Murat F."/>
            <person name="Fuchs J."/>
            <person name="Jenkins J."/>
            <person name="Haas F.B."/>
            <person name="Piednoel M."/>
            <person name="Gundlach H."/>
            <person name="Van Bel M."/>
            <person name="Meyberg R."/>
            <person name="Vives C."/>
            <person name="Morata J."/>
            <person name="Symeonidi A."/>
            <person name="Hiss M."/>
            <person name="Muchero W."/>
            <person name="Kamisugi Y."/>
            <person name="Saleh O."/>
            <person name="Blanc G."/>
            <person name="Decker E.L."/>
            <person name="van Gessel N."/>
            <person name="Grimwood J."/>
            <person name="Hayes R.D."/>
            <person name="Graham S.W."/>
            <person name="Gunter L.E."/>
            <person name="McDaniel S.F."/>
            <person name="Hoernstein S.N.W."/>
            <person name="Larsson A."/>
            <person name="Li F.W."/>
            <person name="Perroud P.F."/>
            <person name="Phillips J."/>
            <person name="Ranjan P."/>
            <person name="Rokshar D.S."/>
            <person name="Rothfels C.J."/>
            <person name="Schneider L."/>
            <person name="Shu S."/>
            <person name="Stevenson D.W."/>
            <person name="Thummler F."/>
            <person name="Tillich M."/>
            <person name="Villarreal Aguilar J.C."/>
            <person name="Widiez T."/>
            <person name="Wong G.K."/>
            <person name="Wymore A."/>
            <person name="Zhang Y."/>
            <person name="Zimmer A.D."/>
            <person name="Quatrano R.S."/>
            <person name="Mayer K.F.X."/>
            <person name="Goodstein D."/>
            <person name="Casacuberta J.M."/>
            <person name="Vandepoele K."/>
            <person name="Reski R."/>
            <person name="Cuming A.C."/>
            <person name="Tuskan G.A."/>
            <person name="Maumus F."/>
            <person name="Salse J."/>
            <person name="Schmutz J."/>
            <person name="Rensing S.A."/>
        </authorList>
    </citation>
    <scope>NUCLEOTIDE SEQUENCE [LARGE SCALE GENOMIC DNA]</scope>
    <source>
        <strain evidence="20 21">cv. Gransden 2004</strain>
    </source>
</reference>
<comment type="subcellular location">
    <subcellularLocation>
        <location evidence="2">Plastid</location>
        <location evidence="2">Chloroplast</location>
    </subcellularLocation>
</comment>
<reference evidence="20" key="3">
    <citation type="submission" date="2020-12" db="UniProtKB">
        <authorList>
            <consortium name="EnsemblPlants"/>
        </authorList>
    </citation>
    <scope>IDENTIFICATION</scope>
</reference>
<evidence type="ECO:0000256" key="7">
    <source>
        <dbReference type="ARBA" id="ARBA00022640"/>
    </source>
</evidence>
<evidence type="ECO:0000256" key="9">
    <source>
        <dbReference type="ARBA" id="ARBA00022842"/>
    </source>
</evidence>
<sequence>LSCVGSVVALASAPSPPASPISSSILSLWTLSTRIADLLYSKVGSWVLRGEDQMAGVTMAAGCGVSQALSAGASHEGLRRIAPAFGTVVVPIPSRCKVSRRVKVEAIAEPIAKSTVRTIEECEADVVAGNAPAAPPVPAKPKAPEGTPRISPLVMPARPRRNRRSAALRAAFQETTVSPANFILPLFVHEGEQNAPIGAMPGCQRLGWRHGLIDEVYKARDVGVNNVVLFPKVPDALKSSTGDEAYNPDGLVPRCIRLLKDKFPDLVIYTDVALDPYSSDGHDGIVREDGVIMNDETVHQLCKQAVAQAQAGADVVSPSDMMDGRVGAIRNALDLAGYHDVSIMAYTAKYASAFYGPFREALDSNPRFGDKKTYQMNPANYREALIETRLDEAEGADILMVKPAMPYLDVIRLLRDNTALPISAYQVSGEYSMIKAAAAAGMLDEKKAVLESLLSIRRAGADVILTYFAIPAAQWLCAERI</sequence>
<dbReference type="GO" id="GO:0008270">
    <property type="term" value="F:zinc ion binding"/>
    <property type="evidence" value="ECO:0000318"/>
    <property type="project" value="GO_Central"/>
</dbReference>
<evidence type="ECO:0000256" key="13">
    <source>
        <dbReference type="ARBA" id="ARBA00023239"/>
    </source>
</evidence>
<accession>A0A7I4ADV1</accession>
<keyword evidence="10" id="KW-0809">Transit peptide</keyword>
<comment type="subunit">
    <text evidence="17">Homooctamer.</text>
</comment>
<evidence type="ECO:0000256" key="4">
    <source>
        <dbReference type="ARBA" id="ARBA00008055"/>
    </source>
</evidence>
<dbReference type="CDD" id="cd04823">
    <property type="entry name" value="ALAD_PBGS_aspartate_rich"/>
    <property type="match status" value="1"/>
</dbReference>
<dbReference type="EMBL" id="ABEU02000012">
    <property type="status" value="NOT_ANNOTATED_CDS"/>
    <property type="molecule type" value="Genomic_DNA"/>
</dbReference>
<protein>
    <recommendedName>
        <fullName evidence="17">Delta-aminolevulinic acid dehydratase</fullName>
        <ecNumber evidence="17">4.2.1.24</ecNumber>
    </recommendedName>
</protein>
<comment type="cofactor">
    <cofactor evidence="1">
        <name>Mg(2+)</name>
        <dbReference type="ChEBI" id="CHEBI:18420"/>
    </cofactor>
</comment>
<gene>
    <name evidence="20" type="primary">LOC112289158</name>
</gene>
<evidence type="ECO:0000256" key="1">
    <source>
        <dbReference type="ARBA" id="ARBA00001946"/>
    </source>
</evidence>
<keyword evidence="21" id="KW-1185">Reference proteome</keyword>
<dbReference type="FunCoup" id="A0A7I4ADV1">
    <property type="interactions" value="3662"/>
</dbReference>
<comment type="similarity">
    <text evidence="4 18">Belongs to the ALAD family.</text>
</comment>
<dbReference type="SMART" id="SM01004">
    <property type="entry name" value="ALAD"/>
    <property type="match status" value="1"/>
</dbReference>
<keyword evidence="8" id="KW-0479">Metal-binding</keyword>
<name>A0A7I4ADV1_PHYPA</name>
<keyword evidence="9" id="KW-0460">Magnesium</keyword>
<dbReference type="UniPathway" id="UPA00251">
    <property type="reaction ID" value="UER00318"/>
</dbReference>
<evidence type="ECO:0000256" key="16">
    <source>
        <dbReference type="ARBA" id="ARBA00047651"/>
    </source>
</evidence>
<dbReference type="GO" id="GO:0006782">
    <property type="term" value="P:protoporphyrinogen IX biosynthetic process"/>
    <property type="evidence" value="ECO:0007669"/>
    <property type="project" value="UniProtKB-UniPathway"/>
</dbReference>
<dbReference type="SUPFAM" id="SSF51569">
    <property type="entry name" value="Aldolase"/>
    <property type="match status" value="1"/>
</dbReference>
<evidence type="ECO:0000256" key="2">
    <source>
        <dbReference type="ARBA" id="ARBA00004229"/>
    </source>
</evidence>
<evidence type="ECO:0000256" key="10">
    <source>
        <dbReference type="ARBA" id="ARBA00022946"/>
    </source>
</evidence>
<evidence type="ECO:0000256" key="12">
    <source>
        <dbReference type="ARBA" id="ARBA00023171"/>
    </source>
</evidence>
<dbReference type="PANTHER" id="PTHR11458">
    <property type="entry name" value="DELTA-AMINOLEVULINIC ACID DEHYDRATASE"/>
    <property type="match status" value="1"/>
</dbReference>
<comment type="function">
    <text evidence="15">Catalyzes an early step in the biosynthesis of tetrapyrroles. Binds two molecules of 5-aminolevulinate per subunit, each at a distinct site, and catalyzes their condensation to form porphobilinogen.</text>
</comment>
<evidence type="ECO:0000256" key="18">
    <source>
        <dbReference type="RuleBase" id="RU004161"/>
    </source>
</evidence>
<dbReference type="GO" id="GO:0009507">
    <property type="term" value="C:chloroplast"/>
    <property type="evidence" value="ECO:0007669"/>
    <property type="project" value="UniProtKB-SubCell"/>
</dbReference>
<dbReference type="NCBIfam" id="NF006762">
    <property type="entry name" value="PRK09283.1"/>
    <property type="match status" value="1"/>
</dbReference>
<evidence type="ECO:0000313" key="21">
    <source>
        <dbReference type="Proteomes" id="UP000006727"/>
    </source>
</evidence>
<organism evidence="20 21">
    <name type="scientific">Physcomitrium patens</name>
    <name type="common">Spreading-leaved earth moss</name>
    <name type="synonym">Physcomitrella patens</name>
    <dbReference type="NCBI Taxonomy" id="3218"/>
    <lineage>
        <taxon>Eukaryota</taxon>
        <taxon>Viridiplantae</taxon>
        <taxon>Streptophyta</taxon>
        <taxon>Embryophyta</taxon>
        <taxon>Bryophyta</taxon>
        <taxon>Bryophytina</taxon>
        <taxon>Bryopsida</taxon>
        <taxon>Funariidae</taxon>
        <taxon>Funariales</taxon>
        <taxon>Funariaceae</taxon>
        <taxon>Physcomitrium</taxon>
    </lineage>
</organism>
<dbReference type="InParanoid" id="A0A7I4ADV1"/>
<proteinExistence type="inferred from homology"/>
<evidence type="ECO:0000256" key="6">
    <source>
        <dbReference type="ARBA" id="ARBA00022533"/>
    </source>
</evidence>
<evidence type="ECO:0000256" key="8">
    <source>
        <dbReference type="ARBA" id="ARBA00022723"/>
    </source>
</evidence>
<dbReference type="Gene3D" id="3.20.20.70">
    <property type="entry name" value="Aldolase class I"/>
    <property type="match status" value="1"/>
</dbReference>
<dbReference type="EnsemblPlants" id="Pp3c12_10600V3.5">
    <property type="protein sequence ID" value="Pp3c12_10600V3.5"/>
    <property type="gene ID" value="Pp3c12_10600"/>
</dbReference>
<dbReference type="PANTHER" id="PTHR11458:SF0">
    <property type="entry name" value="DELTA-AMINOLEVULINIC ACID DEHYDRATASE"/>
    <property type="match status" value="1"/>
</dbReference>
<evidence type="ECO:0000256" key="19">
    <source>
        <dbReference type="SAM" id="MobiDB-lite"/>
    </source>
</evidence>
<evidence type="ECO:0000256" key="14">
    <source>
        <dbReference type="ARBA" id="ARBA00023244"/>
    </source>
</evidence>
<dbReference type="AlphaFoldDB" id="A0A7I4ADV1"/>
<dbReference type="InterPro" id="IPR030656">
    <property type="entry name" value="ALAD_AS"/>
</dbReference>
<dbReference type="PROSITE" id="PS00169">
    <property type="entry name" value="D_ALA_DEHYDRATASE"/>
    <property type="match status" value="1"/>
</dbReference>
<evidence type="ECO:0000256" key="11">
    <source>
        <dbReference type="ARBA" id="ARBA00023133"/>
    </source>
</evidence>
<keyword evidence="14 17" id="KW-0627">Porphyrin biosynthesis</keyword>
<evidence type="ECO:0000256" key="15">
    <source>
        <dbReference type="ARBA" id="ARBA00025628"/>
    </source>
</evidence>
<keyword evidence="7" id="KW-0934">Plastid</keyword>
<dbReference type="EC" id="4.2.1.24" evidence="17"/>
<dbReference type="GO" id="GO:0006783">
    <property type="term" value="P:heme biosynthetic process"/>
    <property type="evidence" value="ECO:0000318"/>
    <property type="project" value="GO_Central"/>
</dbReference>
<evidence type="ECO:0000256" key="17">
    <source>
        <dbReference type="RuleBase" id="RU000515"/>
    </source>
</evidence>
<comment type="catalytic activity">
    <reaction evidence="16 17">
        <text>2 5-aminolevulinate = porphobilinogen + 2 H2O + H(+)</text>
        <dbReference type="Rhea" id="RHEA:24064"/>
        <dbReference type="ChEBI" id="CHEBI:15377"/>
        <dbReference type="ChEBI" id="CHEBI:15378"/>
        <dbReference type="ChEBI" id="CHEBI:58126"/>
        <dbReference type="ChEBI" id="CHEBI:356416"/>
        <dbReference type="EC" id="4.2.1.24"/>
    </reaction>
</comment>
<dbReference type="GO" id="GO:0015995">
    <property type="term" value="P:chlorophyll biosynthetic process"/>
    <property type="evidence" value="ECO:0007669"/>
    <property type="project" value="UniProtKB-KW"/>
</dbReference>
<keyword evidence="11" id="KW-0350">Heme biosynthesis</keyword>
<evidence type="ECO:0000313" key="20">
    <source>
        <dbReference type="EnsemblPlants" id="Pp3c12_10600V3.5"/>
    </source>
</evidence>
<feature type="region of interest" description="Disordered" evidence="19">
    <location>
        <begin position="133"/>
        <end position="154"/>
    </location>
</feature>
<keyword evidence="13 17" id="KW-0456">Lyase</keyword>
<keyword evidence="6" id="KW-0021">Allosteric enzyme</keyword>
<comment type="pathway">
    <text evidence="3">Porphyrin-containing compound metabolism; protoporphyrin-IX biosynthesis; coproporphyrinogen-III from 5-aminolevulinate: step 1/4.</text>
</comment>
<keyword evidence="12" id="KW-0149">Chlorophyll biosynthesis</keyword>
<dbReference type="PRINTS" id="PR00144">
    <property type="entry name" value="DALDHYDRTASE"/>
</dbReference>
<keyword evidence="5" id="KW-0150">Chloroplast</keyword>
<dbReference type="FunFam" id="3.20.20.70:FF:000101">
    <property type="entry name" value="Delta-aminolevulinic acid dehydratase"/>
    <property type="match status" value="1"/>
</dbReference>
<dbReference type="InterPro" id="IPR001731">
    <property type="entry name" value="ALAD"/>
</dbReference>